<dbReference type="SUPFAM" id="SSF56349">
    <property type="entry name" value="DNA breaking-rejoining enzymes"/>
    <property type="match status" value="1"/>
</dbReference>
<evidence type="ECO:0000256" key="1">
    <source>
        <dbReference type="ARBA" id="ARBA00023172"/>
    </source>
</evidence>
<comment type="caution">
    <text evidence="3">The sequence shown here is derived from an EMBL/GenBank/DDBJ whole genome shotgun (WGS) entry which is preliminary data.</text>
</comment>
<keyword evidence="4" id="KW-1185">Reference proteome</keyword>
<accession>A0ABV7ACM4</accession>
<gene>
    <name evidence="3" type="ORF">ACFOES_01770</name>
</gene>
<organism evidence="3 4">
    <name type="scientific">Acidimangrovimonas pyrenivorans</name>
    <dbReference type="NCBI Taxonomy" id="2030798"/>
    <lineage>
        <taxon>Bacteria</taxon>
        <taxon>Pseudomonadati</taxon>
        <taxon>Pseudomonadota</taxon>
        <taxon>Alphaproteobacteria</taxon>
        <taxon>Rhodobacterales</taxon>
        <taxon>Paracoccaceae</taxon>
        <taxon>Acidimangrovimonas</taxon>
    </lineage>
</organism>
<dbReference type="RefSeq" id="WP_377831435.1">
    <property type="nucleotide sequence ID" value="NZ_JBHRSK010000002.1"/>
</dbReference>
<evidence type="ECO:0000259" key="2">
    <source>
        <dbReference type="PROSITE" id="PS51898"/>
    </source>
</evidence>
<dbReference type="Pfam" id="PF00589">
    <property type="entry name" value="Phage_integrase"/>
    <property type="match status" value="1"/>
</dbReference>
<dbReference type="PROSITE" id="PS51898">
    <property type="entry name" value="TYR_RECOMBINASE"/>
    <property type="match status" value="1"/>
</dbReference>
<name>A0ABV7ACM4_9RHOB</name>
<dbReference type="InterPro" id="IPR013762">
    <property type="entry name" value="Integrase-like_cat_sf"/>
</dbReference>
<sequence>MVKPDIKGVHRVRKRLSDGSIRHYHYAFRGGPAFWNSAMSFAPPQPEYFFAYNDAIRGASRRSASTSRDSTAAVMNRYRKSPHYTQLKPRTRQDYDKYLVSFEEEFGNEPIKIFEEPESLDEIGEWKNRWAHSPRQFDYATSVVTRFLNWTKANVAALSIHHHFDVERLYRSDRSDIIWLPDEQRALLDVACEREKRVVVAASEGGLTPQDIGILTREHVQNTRLGRRLYFRRTKTTKPVSIPVTPALGRLIDETPEDQEYLVVSLTGRRLTPERASQIVRDLKERANTMAEGNPAMIRVRDELRLYDMRGTAATELLRAGCSLNEIAVTMGWGLRHAANIIEKYAALVPEVADEVLAKLTAAREKAEVERKT</sequence>
<proteinExistence type="predicted"/>
<dbReference type="EMBL" id="JBHRSK010000002">
    <property type="protein sequence ID" value="MFC2966810.1"/>
    <property type="molecule type" value="Genomic_DNA"/>
</dbReference>
<feature type="domain" description="Tyr recombinase" evidence="2">
    <location>
        <begin position="174"/>
        <end position="358"/>
    </location>
</feature>
<keyword evidence="1" id="KW-0233">DNA recombination</keyword>
<dbReference type="Proteomes" id="UP001595443">
    <property type="component" value="Unassembled WGS sequence"/>
</dbReference>
<dbReference type="Gene3D" id="1.10.443.10">
    <property type="entry name" value="Intergrase catalytic core"/>
    <property type="match status" value="1"/>
</dbReference>
<evidence type="ECO:0000313" key="3">
    <source>
        <dbReference type="EMBL" id="MFC2966810.1"/>
    </source>
</evidence>
<protein>
    <submittedName>
        <fullName evidence="3">Tyrosine-type recombinase/integrase</fullName>
    </submittedName>
</protein>
<evidence type="ECO:0000313" key="4">
    <source>
        <dbReference type="Proteomes" id="UP001595443"/>
    </source>
</evidence>
<dbReference type="InterPro" id="IPR011010">
    <property type="entry name" value="DNA_brk_join_enz"/>
</dbReference>
<reference evidence="4" key="1">
    <citation type="journal article" date="2019" name="Int. J. Syst. Evol. Microbiol.">
        <title>The Global Catalogue of Microorganisms (GCM) 10K type strain sequencing project: providing services to taxonomists for standard genome sequencing and annotation.</title>
        <authorList>
            <consortium name="The Broad Institute Genomics Platform"/>
            <consortium name="The Broad Institute Genome Sequencing Center for Infectious Disease"/>
            <person name="Wu L."/>
            <person name="Ma J."/>
        </authorList>
    </citation>
    <scope>NUCLEOTIDE SEQUENCE [LARGE SCALE GENOMIC DNA]</scope>
    <source>
        <strain evidence="4">KCTC 62192</strain>
    </source>
</reference>
<dbReference type="InterPro" id="IPR002104">
    <property type="entry name" value="Integrase_catalytic"/>
</dbReference>